<organism evidence="2 3">
    <name type="scientific">Actinacidiphila acididurans</name>
    <dbReference type="NCBI Taxonomy" id="2784346"/>
    <lineage>
        <taxon>Bacteria</taxon>
        <taxon>Bacillati</taxon>
        <taxon>Actinomycetota</taxon>
        <taxon>Actinomycetes</taxon>
        <taxon>Kitasatosporales</taxon>
        <taxon>Streptomycetaceae</taxon>
        <taxon>Actinacidiphila</taxon>
    </lineage>
</organism>
<accession>A0ABS2TVG9</accession>
<dbReference type="EMBL" id="JADKYB010000011">
    <property type="protein sequence ID" value="MBM9507072.1"/>
    <property type="molecule type" value="Genomic_DNA"/>
</dbReference>
<dbReference type="PROSITE" id="PS51257">
    <property type="entry name" value="PROKAR_LIPOPROTEIN"/>
    <property type="match status" value="1"/>
</dbReference>
<reference evidence="2 3" key="1">
    <citation type="submission" date="2021-01" db="EMBL/GenBank/DDBJ databases">
        <title>Streptomyces acididurans sp. nov., isolated from a peat swamp forest soil.</title>
        <authorList>
            <person name="Chantavorakit T."/>
            <person name="Duangmal K."/>
        </authorList>
    </citation>
    <scope>NUCLEOTIDE SEQUENCE [LARGE SCALE GENOMIC DNA]</scope>
    <source>
        <strain evidence="2 3">KK5PA1</strain>
    </source>
</reference>
<proteinExistence type="predicted"/>
<feature type="compositionally biased region" description="Low complexity" evidence="1">
    <location>
        <begin position="91"/>
        <end position="128"/>
    </location>
</feature>
<comment type="caution">
    <text evidence="2">The sequence shown here is derived from an EMBL/GenBank/DDBJ whole genome shotgun (WGS) entry which is preliminary data.</text>
</comment>
<dbReference type="Proteomes" id="UP000749040">
    <property type="component" value="Unassembled WGS sequence"/>
</dbReference>
<protein>
    <submittedName>
        <fullName evidence="2">Uncharacterized protein</fullName>
    </submittedName>
</protein>
<feature type="compositionally biased region" description="Pro residues" evidence="1">
    <location>
        <begin position="67"/>
        <end position="85"/>
    </location>
</feature>
<sequence length="275" mass="27235">MSGRGWRAAGVTGGALALLTGCTLGTHSSVSATAPAYSAPAPPPVGSIEHPRPVDCVDGLTFGGDLPPSPPATSAPATTRPPTPPGQTDKTPGSDTTSGTGSTTGAATDTGSGTDTGTGAPPGTVSGWAAGGGPHGSPSPTLPKLPSGPRTDVTVGPLTWKGLRALATADQRVYGTHNSDGWHYRIGPDVHAHSTVTVTVGVQQRARAGLEYGGGYGTTPAPAVTFNSCPTATTTFPGGFFIAGDGRACLPLDVRVGNGPAKRVVISFFNGRCSA</sequence>
<evidence type="ECO:0000313" key="2">
    <source>
        <dbReference type="EMBL" id="MBM9507072.1"/>
    </source>
</evidence>
<feature type="region of interest" description="Disordered" evidence="1">
    <location>
        <begin position="35"/>
        <end position="153"/>
    </location>
</feature>
<evidence type="ECO:0000313" key="3">
    <source>
        <dbReference type="Proteomes" id="UP000749040"/>
    </source>
</evidence>
<name>A0ABS2TVG9_9ACTN</name>
<gene>
    <name evidence="2" type="ORF">ITX44_21565</name>
</gene>
<evidence type="ECO:0000256" key="1">
    <source>
        <dbReference type="SAM" id="MobiDB-lite"/>
    </source>
</evidence>
<keyword evidence="3" id="KW-1185">Reference proteome</keyword>